<feature type="region of interest" description="Disordered" evidence="7">
    <location>
        <begin position="16"/>
        <end position="36"/>
    </location>
</feature>
<dbReference type="Gene3D" id="2.60.120.920">
    <property type="match status" value="1"/>
</dbReference>
<dbReference type="FunFam" id="2.60.120.920:FF:000037">
    <property type="entry name" value="Si:dkey-191j3.2"/>
    <property type="match status" value="1"/>
</dbReference>
<dbReference type="FunFam" id="3.40.50.300:FF:000210">
    <property type="entry name" value="Si:dkey-16p6.1"/>
    <property type="match status" value="1"/>
</dbReference>
<dbReference type="InterPro" id="IPR041267">
    <property type="entry name" value="NLRP_HD2"/>
</dbReference>
<evidence type="ECO:0000256" key="6">
    <source>
        <dbReference type="ARBA" id="ARBA00022840"/>
    </source>
</evidence>
<dbReference type="Gene3D" id="3.40.50.300">
    <property type="entry name" value="P-loop containing nucleotide triphosphate hydrolases"/>
    <property type="match status" value="1"/>
</dbReference>
<protein>
    <submittedName>
        <fullName evidence="10">Uncharacterized protein</fullName>
    </submittedName>
</protein>
<dbReference type="PANTHER" id="PTHR24106">
    <property type="entry name" value="NACHT, LRR AND CARD DOMAINS-CONTAINING"/>
    <property type="match status" value="1"/>
</dbReference>
<dbReference type="GO" id="GO:0005524">
    <property type="term" value="F:ATP binding"/>
    <property type="evidence" value="ECO:0007669"/>
    <property type="project" value="UniProtKB-KW"/>
</dbReference>
<dbReference type="Ensembl" id="ENSSRHT00000038639.1">
    <property type="protein sequence ID" value="ENSSRHP00000037556.1"/>
    <property type="gene ID" value="ENSSRHG00000019213.1"/>
</dbReference>
<dbReference type="InterPro" id="IPR001870">
    <property type="entry name" value="B30.2/SPRY"/>
</dbReference>
<dbReference type="CDD" id="cd16040">
    <property type="entry name" value="SPRY_PRY_SNTX"/>
    <property type="match status" value="1"/>
</dbReference>
<keyword evidence="6" id="KW-0067">ATP-binding</keyword>
<evidence type="ECO:0000256" key="7">
    <source>
        <dbReference type="SAM" id="MobiDB-lite"/>
    </source>
</evidence>
<keyword evidence="11" id="KW-1185">Reference proteome</keyword>
<evidence type="ECO:0000256" key="4">
    <source>
        <dbReference type="ARBA" id="ARBA00022737"/>
    </source>
</evidence>
<dbReference type="Pfam" id="PF05729">
    <property type="entry name" value="NACHT"/>
    <property type="match status" value="1"/>
</dbReference>
<evidence type="ECO:0000256" key="2">
    <source>
        <dbReference type="ARBA" id="ARBA00022490"/>
    </source>
</evidence>
<keyword evidence="2" id="KW-0963">Cytoplasm</keyword>
<sequence length="1002" mass="114344">SIRYVSCQTFTSSYSQNQISHHDTEAAQQHDSHQPVQDDLQRVKDQHRTSMKNKHERLFEGIKLQENQTLLNRIYTQLYIIEGESEGVNEEHEVLQMEKSYRTLQDTPINCNDIFNPSPEPGYEEKDQIKTVLTKGIAGIGKTVSVQKFILDWAEGKANQDVDFMFVFPFRELNLIKDHQYSLHRLLLDFHPELQDLDSKIYDECKVVFFFDGLDESRITLMFSDAQKVCDVTETSSVAVLMSKLMKGELLPSALIWITSRPAAANQIPSKYIHRLTEIQGFTEPQKEEYFRKRISDEHQASRIISHIRRARSLHIMCHIPVFCWISSTVLQNLLKQDLSAEIPQTLTEMYIYFLLIQTNMRNQKYEERDPEKLLQSNREVIVKLAELAFNQLMKGNVMFYEEDLRESGIDVNDASVYSGICTEIVREEPVIYHRKVYSFVHLSFQEFFAALYVFFCYLHKNSEILKMFLTGKSRTQCENIPLDVFLKEAVNKALSSKNGHLDLFLRFLHGVSLESNQRLLQDVLLHTENNPESIKNVIHNLKRGQKNNVSPERWINLTHCLIEMKDNSVKEMQAFLNSKKNKTKNLTLAQCSTLANMILMSEEVLEEFDINKYNIKSKEGRRRLVPAVGNCRKAVLTSCKLTDQHYEIVASALQSLNSSLRELDLSNNHLQDSGVKLLCAGLKKYFCRLSGCSVTEEGCADLASALSSNPSHLRELDLSNNDLQDSGVKLLCAGLKSPNCQLNILGLSGCLVTEDSCAALASALSSNPSHLRELDLSYNHPGESGVKLLSETLNHLDKLNLVVNVCVVMCVLCSDACDLTLDPNTANVFLILSEENRKVTYVKEEQSYPDHPNRFDGYNPQVLCSESLTGRCYWETEWSGNDPEIAVAYKEIQRKGVSWSYDCVFGYNVNSWSLICSDHRFTVRHNDKETVISAASDSCKRVGVFLDESAGSLSFYSVSDTHTLTHLHTFTHTFTQPLHAGFRVYYNNSSVSLCHIKHTHN</sequence>
<dbReference type="Pfam" id="PF00622">
    <property type="entry name" value="SPRY"/>
    <property type="match status" value="1"/>
</dbReference>
<dbReference type="InterPro" id="IPR006574">
    <property type="entry name" value="PRY"/>
</dbReference>
<dbReference type="Pfam" id="PF17779">
    <property type="entry name" value="WHD_NOD2"/>
    <property type="match status" value="1"/>
</dbReference>
<dbReference type="Proteomes" id="UP000472270">
    <property type="component" value="Unassembled WGS sequence"/>
</dbReference>
<dbReference type="GO" id="GO:0005737">
    <property type="term" value="C:cytoplasm"/>
    <property type="evidence" value="ECO:0007669"/>
    <property type="project" value="UniProtKB-SubCell"/>
</dbReference>
<dbReference type="PROSITE" id="PS51450">
    <property type="entry name" value="LRR"/>
    <property type="match status" value="2"/>
</dbReference>
<comment type="subcellular location">
    <subcellularLocation>
        <location evidence="1">Cytoplasm</location>
    </subcellularLocation>
</comment>
<feature type="domain" description="B30.2/SPRY" evidence="8">
    <location>
        <begin position="800"/>
        <end position="1001"/>
    </location>
</feature>
<dbReference type="PROSITE" id="PS50837">
    <property type="entry name" value="NACHT"/>
    <property type="match status" value="1"/>
</dbReference>
<proteinExistence type="predicted"/>
<dbReference type="Pfam" id="PF17776">
    <property type="entry name" value="NLRC4_HD2"/>
    <property type="match status" value="1"/>
</dbReference>
<evidence type="ECO:0000256" key="3">
    <source>
        <dbReference type="ARBA" id="ARBA00022614"/>
    </source>
</evidence>
<dbReference type="SUPFAM" id="SSF52047">
    <property type="entry name" value="RNI-like"/>
    <property type="match status" value="1"/>
</dbReference>
<evidence type="ECO:0000256" key="1">
    <source>
        <dbReference type="ARBA" id="ARBA00004496"/>
    </source>
</evidence>
<dbReference type="InterPro" id="IPR029495">
    <property type="entry name" value="NACHT-assoc"/>
</dbReference>
<dbReference type="SMART" id="SM00589">
    <property type="entry name" value="PRY"/>
    <property type="match status" value="1"/>
</dbReference>
<dbReference type="SUPFAM" id="SSF49899">
    <property type="entry name" value="Concanavalin A-like lectins/glucanases"/>
    <property type="match status" value="1"/>
</dbReference>
<keyword evidence="3" id="KW-0433">Leucine-rich repeat</keyword>
<dbReference type="InterPro" id="IPR032675">
    <property type="entry name" value="LRR_dom_sf"/>
</dbReference>
<organism evidence="10 11">
    <name type="scientific">Sinocyclocheilus rhinocerous</name>
    <dbReference type="NCBI Taxonomy" id="307959"/>
    <lineage>
        <taxon>Eukaryota</taxon>
        <taxon>Metazoa</taxon>
        <taxon>Chordata</taxon>
        <taxon>Craniata</taxon>
        <taxon>Vertebrata</taxon>
        <taxon>Euteleostomi</taxon>
        <taxon>Actinopterygii</taxon>
        <taxon>Neopterygii</taxon>
        <taxon>Teleostei</taxon>
        <taxon>Ostariophysi</taxon>
        <taxon>Cypriniformes</taxon>
        <taxon>Cyprinidae</taxon>
        <taxon>Cyprininae</taxon>
        <taxon>Sinocyclocheilus</taxon>
    </lineage>
</organism>
<dbReference type="InterPro" id="IPR043136">
    <property type="entry name" value="B30.2/SPRY_sf"/>
</dbReference>
<evidence type="ECO:0000313" key="10">
    <source>
        <dbReference type="Ensembl" id="ENSSRHP00000037556.1"/>
    </source>
</evidence>
<feature type="domain" description="NACHT" evidence="9">
    <location>
        <begin position="130"/>
        <end position="264"/>
    </location>
</feature>
<dbReference type="InterPro" id="IPR007111">
    <property type="entry name" value="NACHT_NTPase"/>
</dbReference>
<dbReference type="InterPro" id="IPR003879">
    <property type="entry name" value="Butyrophylin_SPRY"/>
</dbReference>
<dbReference type="InterPro" id="IPR051261">
    <property type="entry name" value="NLR"/>
</dbReference>
<evidence type="ECO:0000256" key="5">
    <source>
        <dbReference type="ARBA" id="ARBA00022741"/>
    </source>
</evidence>
<dbReference type="SMART" id="SM00368">
    <property type="entry name" value="LRR_RI"/>
    <property type="match status" value="5"/>
</dbReference>
<dbReference type="InterPro" id="IPR041075">
    <property type="entry name" value="NOD1/2_WH"/>
</dbReference>
<dbReference type="InterPro" id="IPR003877">
    <property type="entry name" value="SPRY_dom"/>
</dbReference>
<evidence type="ECO:0000259" key="9">
    <source>
        <dbReference type="PROSITE" id="PS50837"/>
    </source>
</evidence>
<accession>A0A673I9U9</accession>
<dbReference type="SMART" id="SM00449">
    <property type="entry name" value="SPRY"/>
    <property type="match status" value="1"/>
</dbReference>
<dbReference type="InterPro" id="IPR001611">
    <property type="entry name" value="Leu-rich_rpt"/>
</dbReference>
<feature type="compositionally biased region" description="Basic and acidic residues" evidence="7">
    <location>
        <begin position="20"/>
        <end position="33"/>
    </location>
</feature>
<dbReference type="Gene3D" id="3.80.10.10">
    <property type="entry name" value="Ribonuclease Inhibitor"/>
    <property type="match status" value="2"/>
</dbReference>
<keyword evidence="4" id="KW-0677">Repeat</keyword>
<reference evidence="10" key="1">
    <citation type="submission" date="2025-08" db="UniProtKB">
        <authorList>
            <consortium name="Ensembl"/>
        </authorList>
    </citation>
    <scope>IDENTIFICATION</scope>
</reference>
<dbReference type="PRINTS" id="PR01407">
    <property type="entry name" value="BUTYPHLNCDUF"/>
</dbReference>
<reference evidence="10" key="2">
    <citation type="submission" date="2025-09" db="UniProtKB">
        <authorList>
            <consortium name="Ensembl"/>
        </authorList>
    </citation>
    <scope>IDENTIFICATION</scope>
</reference>
<dbReference type="SMART" id="SM01288">
    <property type="entry name" value="FISNA"/>
    <property type="match status" value="1"/>
</dbReference>
<dbReference type="AlphaFoldDB" id="A0A673I9U9"/>
<keyword evidence="5" id="KW-0547">Nucleotide-binding</keyword>
<evidence type="ECO:0000259" key="8">
    <source>
        <dbReference type="PROSITE" id="PS50188"/>
    </source>
</evidence>
<dbReference type="PROSITE" id="PS50188">
    <property type="entry name" value="B302_SPRY"/>
    <property type="match status" value="1"/>
</dbReference>
<evidence type="ECO:0000313" key="11">
    <source>
        <dbReference type="Proteomes" id="UP000472270"/>
    </source>
</evidence>
<name>A0A673I9U9_9TELE</name>
<dbReference type="Pfam" id="PF13516">
    <property type="entry name" value="LRR_6"/>
    <property type="match status" value="3"/>
</dbReference>
<dbReference type="InterPro" id="IPR013320">
    <property type="entry name" value="ConA-like_dom_sf"/>
</dbReference>
<dbReference type="Pfam" id="PF14484">
    <property type="entry name" value="FISNA"/>
    <property type="match status" value="1"/>
</dbReference>
<dbReference type="Pfam" id="PF13765">
    <property type="entry name" value="PRY"/>
    <property type="match status" value="1"/>
</dbReference>
<dbReference type="InterPro" id="IPR027417">
    <property type="entry name" value="P-loop_NTPase"/>
</dbReference>